<dbReference type="Proteomes" id="UP001516400">
    <property type="component" value="Unassembled WGS sequence"/>
</dbReference>
<evidence type="ECO:0000313" key="1">
    <source>
        <dbReference type="EMBL" id="KAL3281622.1"/>
    </source>
</evidence>
<dbReference type="EMBL" id="JABFTP020000144">
    <property type="protein sequence ID" value="KAL3281622.1"/>
    <property type="molecule type" value="Genomic_DNA"/>
</dbReference>
<comment type="caution">
    <text evidence="1">The sequence shown here is derived from an EMBL/GenBank/DDBJ whole genome shotgun (WGS) entry which is preliminary data.</text>
</comment>
<organism evidence="1 2">
    <name type="scientific">Cryptolaemus montrouzieri</name>
    <dbReference type="NCBI Taxonomy" id="559131"/>
    <lineage>
        <taxon>Eukaryota</taxon>
        <taxon>Metazoa</taxon>
        <taxon>Ecdysozoa</taxon>
        <taxon>Arthropoda</taxon>
        <taxon>Hexapoda</taxon>
        <taxon>Insecta</taxon>
        <taxon>Pterygota</taxon>
        <taxon>Neoptera</taxon>
        <taxon>Endopterygota</taxon>
        <taxon>Coleoptera</taxon>
        <taxon>Polyphaga</taxon>
        <taxon>Cucujiformia</taxon>
        <taxon>Coccinelloidea</taxon>
        <taxon>Coccinellidae</taxon>
        <taxon>Scymninae</taxon>
        <taxon>Scymnini</taxon>
        <taxon>Cryptolaemus</taxon>
    </lineage>
</organism>
<protein>
    <submittedName>
        <fullName evidence="1">Uncharacterized protein</fullName>
    </submittedName>
</protein>
<name>A0ABD2NT58_9CUCU</name>
<proteinExistence type="predicted"/>
<sequence length="147" mass="17230">ILSEGHQKQEYLNLMTEYGYTSLINNPTRVTPTTVTYLDHVFIRSAGSLQEDTIPFIYKSKITDHYAVGIQTVFGLRKASPSEQDKWTRRAKGYKDLKKHLRIEDWSFLKYIKNAEDITEMFISMLHSYVVQRKFEFQGNKRKNSIG</sequence>
<evidence type="ECO:0000313" key="2">
    <source>
        <dbReference type="Proteomes" id="UP001516400"/>
    </source>
</evidence>
<dbReference type="AlphaFoldDB" id="A0ABD2NT58"/>
<feature type="non-terminal residue" evidence="1">
    <location>
        <position position="1"/>
    </location>
</feature>
<reference evidence="1 2" key="1">
    <citation type="journal article" date="2021" name="BMC Biol.">
        <title>Horizontally acquired antibacterial genes associated with adaptive radiation of ladybird beetles.</title>
        <authorList>
            <person name="Li H.S."/>
            <person name="Tang X.F."/>
            <person name="Huang Y.H."/>
            <person name="Xu Z.Y."/>
            <person name="Chen M.L."/>
            <person name="Du X.Y."/>
            <person name="Qiu B.Y."/>
            <person name="Chen P.T."/>
            <person name="Zhang W."/>
            <person name="Slipinski A."/>
            <person name="Escalona H.E."/>
            <person name="Waterhouse R.M."/>
            <person name="Zwick A."/>
            <person name="Pang H."/>
        </authorList>
    </citation>
    <scope>NUCLEOTIDE SEQUENCE [LARGE SCALE GENOMIC DNA]</scope>
    <source>
        <strain evidence="1">SYSU2018</strain>
    </source>
</reference>
<gene>
    <name evidence="1" type="ORF">HHI36_004828</name>
</gene>
<keyword evidence="2" id="KW-1185">Reference proteome</keyword>
<accession>A0ABD2NT58</accession>